<dbReference type="CDD" id="cd00093">
    <property type="entry name" value="HTH_XRE"/>
    <property type="match status" value="1"/>
</dbReference>
<dbReference type="PANTHER" id="PTHR46558">
    <property type="entry name" value="TRACRIPTIONAL REGULATORY PROTEIN-RELATED-RELATED"/>
    <property type="match status" value="1"/>
</dbReference>
<proteinExistence type="predicted"/>
<dbReference type="PANTHER" id="PTHR46558:SF4">
    <property type="entry name" value="DNA-BIDING PHAGE PROTEIN"/>
    <property type="match status" value="1"/>
</dbReference>
<keyword evidence="1" id="KW-0238">DNA-binding</keyword>
<reference evidence="3 4" key="1">
    <citation type="submission" date="2017-07" db="EMBL/GenBank/DDBJ databases">
        <title>The genome sequence of Paludifilum halophilum highlights mechanisms for microbial adaptation to high salt environemnts.</title>
        <authorList>
            <person name="Belbahri L."/>
        </authorList>
    </citation>
    <scope>NUCLEOTIDE SEQUENCE [LARGE SCALE GENOMIC DNA]</scope>
    <source>
        <strain evidence="3 4">DSM 102817</strain>
    </source>
</reference>
<protein>
    <submittedName>
        <fullName evidence="3">Transcriptional regulator</fullName>
    </submittedName>
</protein>
<evidence type="ECO:0000256" key="1">
    <source>
        <dbReference type="ARBA" id="ARBA00023125"/>
    </source>
</evidence>
<sequence>MMVINRIRKLREIHGLTQLELAKKLNITRQTVIAIESYKYNPSLKLALEIADFFNMRVEEIFEIREGDSTNE</sequence>
<dbReference type="Gene3D" id="1.10.260.40">
    <property type="entry name" value="lambda repressor-like DNA-binding domains"/>
    <property type="match status" value="1"/>
</dbReference>
<keyword evidence="4" id="KW-1185">Reference proteome</keyword>
<dbReference type="InterPro" id="IPR010982">
    <property type="entry name" value="Lambda_DNA-bd_dom_sf"/>
</dbReference>
<name>A0A235B5B4_9BACL</name>
<dbReference type="PROSITE" id="PS50943">
    <property type="entry name" value="HTH_CROC1"/>
    <property type="match status" value="1"/>
</dbReference>
<dbReference type="Proteomes" id="UP000215459">
    <property type="component" value="Unassembled WGS sequence"/>
</dbReference>
<gene>
    <name evidence="3" type="ORF">CHM34_11825</name>
</gene>
<dbReference type="Pfam" id="PF01381">
    <property type="entry name" value="HTH_3"/>
    <property type="match status" value="1"/>
</dbReference>
<organism evidence="3 4">
    <name type="scientific">Paludifilum halophilum</name>
    <dbReference type="NCBI Taxonomy" id="1642702"/>
    <lineage>
        <taxon>Bacteria</taxon>
        <taxon>Bacillati</taxon>
        <taxon>Bacillota</taxon>
        <taxon>Bacilli</taxon>
        <taxon>Bacillales</taxon>
        <taxon>Thermoactinomycetaceae</taxon>
        <taxon>Paludifilum</taxon>
    </lineage>
</organism>
<dbReference type="GO" id="GO:0003677">
    <property type="term" value="F:DNA binding"/>
    <property type="evidence" value="ECO:0007669"/>
    <property type="project" value="UniProtKB-KW"/>
</dbReference>
<dbReference type="InterPro" id="IPR001387">
    <property type="entry name" value="Cro/C1-type_HTH"/>
</dbReference>
<comment type="caution">
    <text evidence="3">The sequence shown here is derived from an EMBL/GenBank/DDBJ whole genome shotgun (WGS) entry which is preliminary data.</text>
</comment>
<dbReference type="SMART" id="SM00530">
    <property type="entry name" value="HTH_XRE"/>
    <property type="match status" value="1"/>
</dbReference>
<evidence type="ECO:0000313" key="3">
    <source>
        <dbReference type="EMBL" id="OYD07087.1"/>
    </source>
</evidence>
<dbReference type="AlphaFoldDB" id="A0A235B5B4"/>
<dbReference type="SUPFAM" id="SSF47413">
    <property type="entry name" value="lambda repressor-like DNA-binding domains"/>
    <property type="match status" value="1"/>
</dbReference>
<evidence type="ECO:0000259" key="2">
    <source>
        <dbReference type="PROSITE" id="PS50943"/>
    </source>
</evidence>
<accession>A0A235B5B4</accession>
<evidence type="ECO:0000313" key="4">
    <source>
        <dbReference type="Proteomes" id="UP000215459"/>
    </source>
</evidence>
<dbReference type="EMBL" id="NOWF01000007">
    <property type="protein sequence ID" value="OYD07087.1"/>
    <property type="molecule type" value="Genomic_DNA"/>
</dbReference>
<feature type="domain" description="HTH cro/C1-type" evidence="2">
    <location>
        <begin position="7"/>
        <end position="61"/>
    </location>
</feature>
<dbReference type="OrthoDB" id="9808239at2"/>